<protein>
    <submittedName>
        <fullName evidence="4">FecR domain-containing protein</fullName>
    </submittedName>
</protein>
<dbReference type="PANTHER" id="PTHR30273:SF2">
    <property type="entry name" value="PROTEIN FECR"/>
    <property type="match status" value="1"/>
</dbReference>
<dbReference type="RefSeq" id="WP_408156397.1">
    <property type="nucleotide sequence ID" value="NZ_JAQQFM010000003.1"/>
</dbReference>
<gene>
    <name evidence="4" type="ORF">PQR62_07505</name>
</gene>
<comment type="caution">
    <text evidence="4">The sequence shown here is derived from an EMBL/GenBank/DDBJ whole genome shotgun (WGS) entry which is preliminary data.</text>
</comment>
<feature type="domain" description="FecR N-terminal" evidence="3">
    <location>
        <begin position="23"/>
        <end position="65"/>
    </location>
</feature>
<dbReference type="Pfam" id="PF04773">
    <property type="entry name" value="FecR"/>
    <property type="match status" value="1"/>
</dbReference>
<evidence type="ECO:0000256" key="1">
    <source>
        <dbReference type="SAM" id="Phobius"/>
    </source>
</evidence>
<sequence>MPAPLRHQRAPKDDAQADYDSLEQAARWYASLQVNQVSDEQKIAWQEWLAARPQNRRAWTHVEAVSHRFSPLRADGERQAAAVAISVSSTQSIQTRKRRTVLRGLAALGGAGLAAWGAWRFTPVADTVLAWSADHHTAVGEIKDFFLADGSHIWLNTFSALDVAFDDSRRLLRLRVGEVLVDTAKDGAGRPFFLTTDFGRMEALGTRFVVRQTRDYTQLTVFEGRVEIRNLAGQRAIVPAGQQRQFSADSIADAMPADAARQAWSRGVILAEDISLDELVIELARYQRAYVGVSPDIAGLRVSGRYPVANLPKVLGMLERDLPIQISRPLPWWFSIRKK</sequence>
<dbReference type="InterPro" id="IPR012373">
    <property type="entry name" value="Ferrdict_sens_TM"/>
</dbReference>
<dbReference type="PANTHER" id="PTHR30273">
    <property type="entry name" value="PERIPLASMIC SIGNAL SENSOR AND SIGMA FACTOR ACTIVATOR FECR-RELATED"/>
    <property type="match status" value="1"/>
</dbReference>
<dbReference type="InterPro" id="IPR006860">
    <property type="entry name" value="FecR"/>
</dbReference>
<reference evidence="4 5" key="1">
    <citation type="journal article" date="2024" name="Chem. Sci.">
        <title>Discovery of megapolipeptins by genome mining of a Burkholderiales bacteria collection.</title>
        <authorList>
            <person name="Paulo B.S."/>
            <person name="Recchia M.J.J."/>
            <person name="Lee S."/>
            <person name="Fergusson C.H."/>
            <person name="Romanowski S.B."/>
            <person name="Hernandez A."/>
            <person name="Krull N."/>
            <person name="Liu D.Y."/>
            <person name="Cavanagh H."/>
            <person name="Bos A."/>
            <person name="Gray C.A."/>
            <person name="Murphy B.T."/>
            <person name="Linington R.G."/>
            <person name="Eustaquio A.S."/>
        </authorList>
    </citation>
    <scope>NUCLEOTIDE SEQUENCE [LARGE SCALE GENOMIC DNA]</scope>
    <source>
        <strain evidence="4 5">RL21-008-BIB-A</strain>
    </source>
</reference>
<dbReference type="InterPro" id="IPR032623">
    <property type="entry name" value="FecR_N"/>
</dbReference>
<keyword evidence="1" id="KW-0812">Transmembrane</keyword>
<keyword evidence="1" id="KW-0472">Membrane</keyword>
<accession>A0ABW9A778</accession>
<dbReference type="PIRSF" id="PIRSF018266">
    <property type="entry name" value="FecR"/>
    <property type="match status" value="1"/>
</dbReference>
<proteinExistence type="predicted"/>
<feature type="domain" description="FecR protein" evidence="2">
    <location>
        <begin position="134"/>
        <end position="227"/>
    </location>
</feature>
<keyword evidence="5" id="KW-1185">Reference proteome</keyword>
<evidence type="ECO:0000259" key="2">
    <source>
        <dbReference type="Pfam" id="PF04773"/>
    </source>
</evidence>
<keyword evidence="1" id="KW-1133">Transmembrane helix</keyword>
<evidence type="ECO:0000313" key="5">
    <source>
        <dbReference type="Proteomes" id="UP001629246"/>
    </source>
</evidence>
<dbReference type="EMBL" id="JAQQFM010000003">
    <property type="protein sequence ID" value="MFL9924104.1"/>
    <property type="molecule type" value="Genomic_DNA"/>
</dbReference>
<evidence type="ECO:0000259" key="3">
    <source>
        <dbReference type="Pfam" id="PF16220"/>
    </source>
</evidence>
<name>A0ABW9A778_9BURK</name>
<feature type="transmembrane region" description="Helical" evidence="1">
    <location>
        <begin position="101"/>
        <end position="119"/>
    </location>
</feature>
<organism evidence="4 5">
    <name type="scientific">Herbaspirillum lusitanum</name>
    <dbReference type="NCBI Taxonomy" id="213312"/>
    <lineage>
        <taxon>Bacteria</taxon>
        <taxon>Pseudomonadati</taxon>
        <taxon>Pseudomonadota</taxon>
        <taxon>Betaproteobacteria</taxon>
        <taxon>Burkholderiales</taxon>
        <taxon>Oxalobacteraceae</taxon>
        <taxon>Herbaspirillum</taxon>
    </lineage>
</organism>
<dbReference type="Gene3D" id="2.60.120.1440">
    <property type="match status" value="1"/>
</dbReference>
<dbReference type="Pfam" id="PF16220">
    <property type="entry name" value="DUF4880"/>
    <property type="match status" value="1"/>
</dbReference>
<evidence type="ECO:0000313" key="4">
    <source>
        <dbReference type="EMBL" id="MFL9924104.1"/>
    </source>
</evidence>
<dbReference type="Proteomes" id="UP001629246">
    <property type="component" value="Unassembled WGS sequence"/>
</dbReference>